<dbReference type="EC" id="5.1.1.3" evidence="2 7"/>
<dbReference type="InterPro" id="IPR004391">
    <property type="entry name" value="Glu_race"/>
</dbReference>
<dbReference type="PANTHER" id="PTHR21198:SF2">
    <property type="entry name" value="GLUTAMATE RACEMASE"/>
    <property type="match status" value="1"/>
</dbReference>
<feature type="active site" description="Proton donor/acceptor" evidence="7">
    <location>
        <position position="223"/>
    </location>
</feature>
<evidence type="ECO:0000256" key="2">
    <source>
        <dbReference type="ARBA" id="ARBA00013090"/>
    </source>
</evidence>
<feature type="region of interest" description="Disordered" evidence="8">
    <location>
        <begin position="1"/>
        <end position="28"/>
    </location>
</feature>
<comment type="function">
    <text evidence="7">Provides the (R)-glutamate required for cell wall biosynthesis.</text>
</comment>
<evidence type="ECO:0000256" key="6">
    <source>
        <dbReference type="ARBA" id="ARBA00023316"/>
    </source>
</evidence>
<feature type="binding site" evidence="7">
    <location>
        <begin position="76"/>
        <end position="77"/>
    </location>
    <ligand>
        <name>substrate</name>
    </ligand>
</feature>
<dbReference type="InterPro" id="IPR015942">
    <property type="entry name" value="Asp/Glu/hydantoin_racemase"/>
</dbReference>
<keyword evidence="4 7" id="KW-0573">Peptidoglycan synthesis</keyword>
<keyword evidence="3 7" id="KW-0133">Cell shape</keyword>
<name>A0A1S7P4H6_9HYPH</name>
<dbReference type="PROSITE" id="PS00924">
    <property type="entry name" value="ASP_GLU_RACEMASE_2"/>
    <property type="match status" value="1"/>
</dbReference>
<protein>
    <recommendedName>
        <fullName evidence="2 7">Glutamate racemase</fullName>
        <ecNumber evidence="2 7">5.1.1.3</ecNumber>
    </recommendedName>
</protein>
<gene>
    <name evidence="7 9" type="primary">murI</name>
    <name evidence="9" type="ORF">AGR7C_Cc110355</name>
</gene>
<keyword evidence="6 7" id="KW-0961">Cell wall biogenesis/degradation</keyword>
<dbReference type="GO" id="GO:0071555">
    <property type="term" value="P:cell wall organization"/>
    <property type="evidence" value="ECO:0007669"/>
    <property type="project" value="UniProtKB-KW"/>
</dbReference>
<proteinExistence type="inferred from homology"/>
<dbReference type="PANTHER" id="PTHR21198">
    <property type="entry name" value="GLUTAMATE RACEMASE"/>
    <property type="match status" value="1"/>
</dbReference>
<dbReference type="GO" id="GO:0008881">
    <property type="term" value="F:glutamate racemase activity"/>
    <property type="evidence" value="ECO:0007669"/>
    <property type="project" value="UniProtKB-UniRule"/>
</dbReference>
<dbReference type="EMBL" id="FBWG01000003">
    <property type="protein sequence ID" value="CUX15849.1"/>
    <property type="molecule type" value="Genomic_DNA"/>
</dbReference>
<dbReference type="Gene3D" id="3.40.50.1860">
    <property type="match status" value="2"/>
</dbReference>
<dbReference type="InterPro" id="IPR033134">
    <property type="entry name" value="Asp/Glu_racemase_AS_2"/>
</dbReference>
<dbReference type="NCBIfam" id="TIGR00067">
    <property type="entry name" value="glut_race"/>
    <property type="match status" value="1"/>
</dbReference>
<dbReference type="GO" id="GO:0008360">
    <property type="term" value="P:regulation of cell shape"/>
    <property type="evidence" value="ECO:0007669"/>
    <property type="project" value="UniProtKB-KW"/>
</dbReference>
<dbReference type="AlphaFoldDB" id="A0A1S7P4H6"/>
<dbReference type="Proteomes" id="UP000191987">
    <property type="component" value="Unassembled WGS sequence"/>
</dbReference>
<keyword evidence="5 7" id="KW-0413">Isomerase</keyword>
<feature type="binding site" evidence="7">
    <location>
        <begin position="224"/>
        <end position="225"/>
    </location>
    <ligand>
        <name>substrate</name>
    </ligand>
</feature>
<organism evidence="9 10">
    <name type="scientific">Agrobacterium deltaense Zutra 3/1</name>
    <dbReference type="NCBI Taxonomy" id="1183427"/>
    <lineage>
        <taxon>Bacteria</taxon>
        <taxon>Pseudomonadati</taxon>
        <taxon>Pseudomonadota</taxon>
        <taxon>Alphaproteobacteria</taxon>
        <taxon>Hyphomicrobiales</taxon>
        <taxon>Rhizobiaceae</taxon>
        <taxon>Rhizobium/Agrobacterium group</taxon>
        <taxon>Agrobacterium</taxon>
    </lineage>
</organism>
<feature type="compositionally biased region" description="Basic and acidic residues" evidence="8">
    <location>
        <begin position="10"/>
        <end position="25"/>
    </location>
</feature>
<evidence type="ECO:0000256" key="5">
    <source>
        <dbReference type="ARBA" id="ARBA00023235"/>
    </source>
</evidence>
<feature type="active site" description="Proton donor/acceptor" evidence="7">
    <location>
        <position position="108"/>
    </location>
</feature>
<dbReference type="UniPathway" id="UPA00219"/>
<feature type="binding site" evidence="7">
    <location>
        <begin position="109"/>
        <end position="110"/>
    </location>
    <ligand>
        <name>substrate</name>
    </ligand>
</feature>
<evidence type="ECO:0000256" key="3">
    <source>
        <dbReference type="ARBA" id="ARBA00022960"/>
    </source>
</evidence>
<dbReference type="Pfam" id="PF01177">
    <property type="entry name" value="Asp_Glu_race"/>
    <property type="match status" value="1"/>
</dbReference>
<dbReference type="SUPFAM" id="SSF53681">
    <property type="entry name" value="Aspartate/glutamate racemase"/>
    <property type="match status" value="2"/>
</dbReference>
<accession>A0A1S7P4H6</accession>
<evidence type="ECO:0000256" key="1">
    <source>
        <dbReference type="ARBA" id="ARBA00001602"/>
    </source>
</evidence>
<evidence type="ECO:0000256" key="7">
    <source>
        <dbReference type="HAMAP-Rule" id="MF_00258"/>
    </source>
</evidence>
<dbReference type="InterPro" id="IPR001920">
    <property type="entry name" value="Asp/Glu_race"/>
</dbReference>
<evidence type="ECO:0000256" key="4">
    <source>
        <dbReference type="ARBA" id="ARBA00022984"/>
    </source>
</evidence>
<evidence type="ECO:0000256" key="8">
    <source>
        <dbReference type="SAM" id="MobiDB-lite"/>
    </source>
</evidence>
<dbReference type="GO" id="GO:0009252">
    <property type="term" value="P:peptidoglycan biosynthetic process"/>
    <property type="evidence" value="ECO:0007669"/>
    <property type="project" value="UniProtKB-UniRule"/>
</dbReference>
<comment type="catalytic activity">
    <reaction evidence="1 7">
        <text>L-glutamate = D-glutamate</text>
        <dbReference type="Rhea" id="RHEA:12813"/>
        <dbReference type="ChEBI" id="CHEBI:29985"/>
        <dbReference type="ChEBI" id="CHEBI:29986"/>
        <dbReference type="EC" id="5.1.1.3"/>
    </reaction>
</comment>
<evidence type="ECO:0000313" key="10">
    <source>
        <dbReference type="Proteomes" id="UP000191987"/>
    </source>
</evidence>
<feature type="binding site" evidence="7">
    <location>
        <begin position="44"/>
        <end position="45"/>
    </location>
    <ligand>
        <name>substrate</name>
    </ligand>
</feature>
<dbReference type="HAMAP" id="MF_00258">
    <property type="entry name" value="Glu_racemase"/>
    <property type="match status" value="1"/>
</dbReference>
<comment type="pathway">
    <text evidence="7">Cell wall biogenesis; peptidoglycan biosynthesis.</text>
</comment>
<reference evidence="9 10" key="1">
    <citation type="submission" date="2016-01" db="EMBL/GenBank/DDBJ databases">
        <authorList>
            <person name="Oliw E.H."/>
        </authorList>
    </citation>
    <scope>NUCLEOTIDE SEQUENCE [LARGE SCALE GENOMIC DNA]</scope>
    <source>
        <strain evidence="9 10">Zutra 3-1</strain>
    </source>
</reference>
<comment type="similarity">
    <text evidence="7">Belongs to the aspartate/glutamate racemases family.</text>
</comment>
<sequence>MTAFHGSGRSRREGQRGRRPREQGRMLKTSEAAADVLKPVLVFDSGIGGLTVLREARVLMPERGFIYVADDAGFPYGGWEEEALKARILSLFDKLLDDYSPEVCIIACNTAFTLAGADLRARFPQMTFVGTVPAIKPAAERTRSGLVSVLATPGTVKRAYTRDLIQSFASQCHVRLVGSENLARMAESWIRGEPVSDEAVLAEIEPCFIDSQGKRTDIVVLACTHYPFMANLFRRLAPWPVDWLDPAEAIARRARHLVPLPQDAEHPDGFDFAVFTSGKPDFATRRLMQGFGLSVSAA</sequence>
<evidence type="ECO:0000313" key="9">
    <source>
        <dbReference type="EMBL" id="CUX15849.1"/>
    </source>
</evidence>